<protein>
    <recommendedName>
        <fullName evidence="2">Glycoside hydrolase family 3 N-terminal domain-containing protein</fullName>
    </recommendedName>
</protein>
<dbReference type="InterPro" id="IPR017853">
    <property type="entry name" value="GH"/>
</dbReference>
<evidence type="ECO:0000259" key="2">
    <source>
        <dbReference type="Pfam" id="PF00933"/>
    </source>
</evidence>
<dbReference type="InterPro" id="IPR051915">
    <property type="entry name" value="Cellulose_Degrad_GH3"/>
</dbReference>
<keyword evidence="4" id="KW-1185">Reference proteome</keyword>
<dbReference type="SUPFAM" id="SSF51445">
    <property type="entry name" value="(Trans)glycosidases"/>
    <property type="match status" value="1"/>
</dbReference>
<dbReference type="RefSeq" id="WP_135875520.1">
    <property type="nucleotide sequence ID" value="NZ_SRSO01000003.1"/>
</dbReference>
<dbReference type="GO" id="GO:0009251">
    <property type="term" value="P:glucan catabolic process"/>
    <property type="evidence" value="ECO:0007669"/>
    <property type="project" value="TreeGrafter"/>
</dbReference>
<keyword evidence="1" id="KW-0378">Hydrolase</keyword>
<dbReference type="PRINTS" id="PR00133">
    <property type="entry name" value="GLHYDRLASE3"/>
</dbReference>
<dbReference type="Proteomes" id="UP000307602">
    <property type="component" value="Unassembled WGS sequence"/>
</dbReference>
<organism evidence="3 4">
    <name type="scientific">Flavivirga rizhaonensis</name>
    <dbReference type="NCBI Taxonomy" id="2559571"/>
    <lineage>
        <taxon>Bacteria</taxon>
        <taxon>Pseudomonadati</taxon>
        <taxon>Bacteroidota</taxon>
        <taxon>Flavobacteriia</taxon>
        <taxon>Flavobacteriales</taxon>
        <taxon>Flavobacteriaceae</taxon>
        <taxon>Flavivirga</taxon>
    </lineage>
</organism>
<dbReference type="AlphaFoldDB" id="A0A4S1E2K7"/>
<accession>A0A4S1E2K7</accession>
<reference evidence="3 4" key="1">
    <citation type="submission" date="2019-04" db="EMBL/GenBank/DDBJ databases">
        <authorList>
            <person name="Liu A."/>
        </authorList>
    </citation>
    <scope>NUCLEOTIDE SEQUENCE [LARGE SCALE GENOMIC DNA]</scope>
    <source>
        <strain evidence="3 4">RZ03</strain>
    </source>
</reference>
<feature type="domain" description="Glycoside hydrolase family 3 N-terminal" evidence="2">
    <location>
        <begin position="16"/>
        <end position="170"/>
    </location>
</feature>
<dbReference type="PANTHER" id="PTHR30620">
    <property type="entry name" value="PERIPLASMIC BETA-GLUCOSIDASE-RELATED"/>
    <property type="match status" value="1"/>
</dbReference>
<dbReference type="InterPro" id="IPR001764">
    <property type="entry name" value="Glyco_hydro_3_N"/>
</dbReference>
<gene>
    <name evidence="3" type="ORF">EM932_03455</name>
</gene>
<evidence type="ECO:0000256" key="1">
    <source>
        <dbReference type="ARBA" id="ARBA00022801"/>
    </source>
</evidence>
<dbReference type="InterPro" id="IPR036962">
    <property type="entry name" value="Glyco_hydro_3_N_sf"/>
</dbReference>
<dbReference type="OrthoDB" id="179563at2"/>
<dbReference type="Pfam" id="PF00933">
    <property type="entry name" value="Glyco_hydro_3"/>
    <property type="match status" value="1"/>
</dbReference>
<name>A0A4S1E2K7_9FLAO</name>
<proteinExistence type="predicted"/>
<dbReference type="Gene3D" id="3.20.20.300">
    <property type="entry name" value="Glycoside hydrolase, family 3, N-terminal domain"/>
    <property type="match status" value="1"/>
</dbReference>
<dbReference type="GO" id="GO:0008422">
    <property type="term" value="F:beta-glucosidase activity"/>
    <property type="evidence" value="ECO:0007669"/>
    <property type="project" value="TreeGrafter"/>
</dbReference>
<dbReference type="PANTHER" id="PTHR30620:SF123">
    <property type="entry name" value="BETA-XYLOSIDASE"/>
    <property type="match status" value="1"/>
</dbReference>
<comment type="caution">
    <text evidence="3">The sequence shown here is derived from an EMBL/GenBank/DDBJ whole genome shotgun (WGS) entry which is preliminary data.</text>
</comment>
<sequence length="170" mass="19151">MTLEEKVHQLATQYPNANMRLEIPNLSANECLHRIKMNHAIVFPQAIAMVSTWDENLIERMGHIGAEESRAYGIHQCYTPMLAVVRDVCWGYTEESYGEDSYLVGKIGAAYIKGLQGKGTECFDENHIIVTAKHYVADTISVDGKTAVSVSVKNTGDFRKKRLFNYMFAI</sequence>
<dbReference type="EMBL" id="SRSO01000003">
    <property type="protein sequence ID" value="TGV04208.1"/>
    <property type="molecule type" value="Genomic_DNA"/>
</dbReference>
<evidence type="ECO:0000313" key="3">
    <source>
        <dbReference type="EMBL" id="TGV04208.1"/>
    </source>
</evidence>
<evidence type="ECO:0000313" key="4">
    <source>
        <dbReference type="Proteomes" id="UP000307602"/>
    </source>
</evidence>